<dbReference type="EMBL" id="JBAHYK010002013">
    <property type="protein sequence ID" value="KAL0566088.1"/>
    <property type="molecule type" value="Genomic_DNA"/>
</dbReference>
<feature type="coiled-coil region" evidence="1">
    <location>
        <begin position="176"/>
        <end position="245"/>
    </location>
</feature>
<dbReference type="EMBL" id="JBAHYK010001511">
    <property type="protein sequence ID" value="KAL0567741.1"/>
    <property type="molecule type" value="Genomic_DNA"/>
</dbReference>
<dbReference type="EMBL" id="JBAHYK010001238">
    <property type="protein sequence ID" value="KAL0568888.1"/>
    <property type="molecule type" value="Genomic_DNA"/>
</dbReference>
<evidence type="ECO:0000313" key="6">
    <source>
        <dbReference type="Proteomes" id="UP001465976"/>
    </source>
</evidence>
<feature type="region of interest" description="Disordered" evidence="2">
    <location>
        <begin position="1"/>
        <end position="40"/>
    </location>
</feature>
<reference evidence="3 6" key="1">
    <citation type="submission" date="2024-02" db="EMBL/GenBank/DDBJ databases">
        <title>A draft genome for the cacao thread blight pathogen Marasmius crinis-equi.</title>
        <authorList>
            <person name="Cohen S.P."/>
            <person name="Baruah I.K."/>
            <person name="Amoako-Attah I."/>
            <person name="Bukari Y."/>
            <person name="Meinhardt L.W."/>
            <person name="Bailey B.A."/>
        </authorList>
    </citation>
    <scope>NUCLEOTIDE SEQUENCE [LARGE SCALE GENOMIC DNA]</scope>
    <source>
        <strain evidence="3 6">GH-76</strain>
    </source>
</reference>
<name>A0ABR3ET70_9AGAR</name>
<proteinExistence type="predicted"/>
<feature type="compositionally biased region" description="Polar residues" evidence="2">
    <location>
        <begin position="13"/>
        <end position="26"/>
    </location>
</feature>
<keyword evidence="6" id="KW-1185">Reference proteome</keyword>
<organism evidence="3 6">
    <name type="scientific">Marasmius crinis-equi</name>
    <dbReference type="NCBI Taxonomy" id="585013"/>
    <lineage>
        <taxon>Eukaryota</taxon>
        <taxon>Fungi</taxon>
        <taxon>Dikarya</taxon>
        <taxon>Basidiomycota</taxon>
        <taxon>Agaricomycotina</taxon>
        <taxon>Agaricomycetes</taxon>
        <taxon>Agaricomycetidae</taxon>
        <taxon>Agaricales</taxon>
        <taxon>Marasmiineae</taxon>
        <taxon>Marasmiaceae</taxon>
        <taxon>Marasmius</taxon>
    </lineage>
</organism>
<evidence type="ECO:0000256" key="1">
    <source>
        <dbReference type="SAM" id="Coils"/>
    </source>
</evidence>
<evidence type="ECO:0000313" key="5">
    <source>
        <dbReference type="EMBL" id="KAL0568888.1"/>
    </source>
</evidence>
<evidence type="ECO:0000256" key="2">
    <source>
        <dbReference type="SAM" id="MobiDB-lite"/>
    </source>
</evidence>
<accession>A0ABR3ET70</accession>
<comment type="caution">
    <text evidence="3">The sequence shown here is derived from an EMBL/GenBank/DDBJ whole genome shotgun (WGS) entry which is preliminary data.</text>
</comment>
<sequence length="351" mass="40315">MSHTRPNDVLLHSDTSSAQGQPQKNLSRAPKNGRAARARSRRLSRVLGTKNRELSDLKEQLNVLADENRDLRGMIQAEPVELEALKQSNSELRKTLRIRELFHTAKLAQECERYSDREGTLQRLLSDQAKGYEEVSRRYEALRNGGCATMCQVWLSLNMQRSVLLLMFPMTRRLQVRQQEAKLSELISQMRDVREDLTRAEHAVAVHAASESQQAEIIHAKDTVIAALQEELSNVKEQYPTLLRDPSSNHTYVNHGETEFQSILEETSRGLELTRDHIQTVFQEYKSVLVDLHAAARRAEEALGNQAVGYEVRLMESQREVRVLTELTERMHGDCQDLTKSWFEKLRCLRS</sequence>
<evidence type="ECO:0000313" key="3">
    <source>
        <dbReference type="EMBL" id="KAL0566088.1"/>
    </source>
</evidence>
<feature type="coiled-coil region" evidence="1">
    <location>
        <begin position="47"/>
        <end position="74"/>
    </location>
</feature>
<evidence type="ECO:0000313" key="4">
    <source>
        <dbReference type="EMBL" id="KAL0567741.1"/>
    </source>
</evidence>
<keyword evidence="1" id="KW-0175">Coiled coil</keyword>
<gene>
    <name evidence="5" type="ORF">V5O48_013090</name>
    <name evidence="4" type="ORF">V5O48_014254</name>
    <name evidence="3" type="ORF">V5O48_015929</name>
</gene>
<dbReference type="Proteomes" id="UP001465976">
    <property type="component" value="Unassembled WGS sequence"/>
</dbReference>
<dbReference type="Gene3D" id="1.20.5.110">
    <property type="match status" value="1"/>
</dbReference>
<protein>
    <submittedName>
        <fullName evidence="3">Uncharacterized protein</fullName>
    </submittedName>
</protein>